<feature type="chain" id="PRO_5042287449" evidence="1">
    <location>
        <begin position="24"/>
        <end position="122"/>
    </location>
</feature>
<dbReference type="EMBL" id="CP059733">
    <property type="protein sequence ID" value="WDE06655.1"/>
    <property type="molecule type" value="Genomic_DNA"/>
</dbReference>
<dbReference type="AlphaFoldDB" id="A0AAE9Z4T0"/>
<organism evidence="2 3">
    <name type="scientific">Thalassomonas viridans</name>
    <dbReference type="NCBI Taxonomy" id="137584"/>
    <lineage>
        <taxon>Bacteria</taxon>
        <taxon>Pseudomonadati</taxon>
        <taxon>Pseudomonadota</taxon>
        <taxon>Gammaproteobacteria</taxon>
        <taxon>Alteromonadales</taxon>
        <taxon>Colwelliaceae</taxon>
        <taxon>Thalassomonas</taxon>
    </lineage>
</organism>
<gene>
    <name evidence="2" type="ORF">SG34_007040</name>
</gene>
<dbReference type="RefSeq" id="WP_044837252.1">
    <property type="nucleotide sequence ID" value="NZ_CP059733.1"/>
</dbReference>
<protein>
    <submittedName>
        <fullName evidence="2">Uncharacterized protein</fullName>
    </submittedName>
</protein>
<accession>A0AAE9Z4T0</accession>
<proteinExistence type="predicted"/>
<reference evidence="2 3" key="1">
    <citation type="journal article" date="2015" name="Genome Announc.">
        <title>Draft Genome Sequences of Marine Isolates of Thalassomonas viridans and Thalassomonas actiniarum.</title>
        <authorList>
            <person name="Olonade I."/>
            <person name="van Zyl L.J."/>
            <person name="Trindade M."/>
        </authorList>
    </citation>
    <scope>NUCLEOTIDE SEQUENCE [LARGE SCALE GENOMIC DNA]</scope>
    <source>
        <strain evidence="2 3">XOM25</strain>
    </source>
</reference>
<dbReference type="KEGG" id="tvd:SG34_007040"/>
<reference evidence="2 3" key="2">
    <citation type="journal article" date="2022" name="Mar. Drugs">
        <title>Bioassay-Guided Fractionation Leads to the Detection of Cholic Acid Generated by the Rare Thalassomonas sp.</title>
        <authorList>
            <person name="Pheiffer F."/>
            <person name="Schneider Y.K."/>
            <person name="Hansen E.H."/>
            <person name="Andersen J.H."/>
            <person name="Isaksson J."/>
            <person name="Busche T."/>
            <person name="R C."/>
            <person name="Kalinowski J."/>
            <person name="Zyl L.V."/>
            <person name="Trindade M."/>
        </authorList>
    </citation>
    <scope>NUCLEOTIDE SEQUENCE [LARGE SCALE GENOMIC DNA]</scope>
    <source>
        <strain evidence="2 3">XOM25</strain>
    </source>
</reference>
<evidence type="ECO:0000313" key="3">
    <source>
        <dbReference type="Proteomes" id="UP000032352"/>
    </source>
</evidence>
<keyword evidence="3" id="KW-1185">Reference proteome</keyword>
<name>A0AAE9Z4T0_9GAMM</name>
<sequence length="122" mass="13815">MKSFSYYCCAVIALSSPASIVNAEEKLYQEYPDAFICLHEYNGNTYERIYRLSIASNVHLRYDGPNPDELIHYHASTGSIDFSLSPPSYVDCVSKNMTIKQLVENGRGLEMYTPTPSGRKYP</sequence>
<dbReference type="Proteomes" id="UP000032352">
    <property type="component" value="Chromosome"/>
</dbReference>
<feature type="signal peptide" evidence="1">
    <location>
        <begin position="1"/>
        <end position="23"/>
    </location>
</feature>
<evidence type="ECO:0000256" key="1">
    <source>
        <dbReference type="SAM" id="SignalP"/>
    </source>
</evidence>
<keyword evidence="1" id="KW-0732">Signal</keyword>
<evidence type="ECO:0000313" key="2">
    <source>
        <dbReference type="EMBL" id="WDE06655.1"/>
    </source>
</evidence>